<protein>
    <submittedName>
        <fullName evidence="5">WD40 repeat-containing protein</fullName>
    </submittedName>
</protein>
<dbReference type="PROSITE" id="PS50082">
    <property type="entry name" value="WD_REPEATS_2"/>
    <property type="match status" value="6"/>
</dbReference>
<evidence type="ECO:0000313" key="5">
    <source>
        <dbReference type="EMBL" id="ETR66322.1"/>
    </source>
</evidence>
<dbReference type="PROSITE" id="PS00678">
    <property type="entry name" value="WD_REPEATS_1"/>
    <property type="match status" value="4"/>
</dbReference>
<feature type="repeat" description="WD" evidence="3">
    <location>
        <begin position="166"/>
        <end position="207"/>
    </location>
</feature>
<proteinExistence type="predicted"/>
<dbReference type="EMBL" id="ATBP01002067">
    <property type="protein sequence ID" value="ETR66322.1"/>
    <property type="molecule type" value="Genomic_DNA"/>
</dbReference>
<dbReference type="SUPFAM" id="SSF50998">
    <property type="entry name" value="Quinoprotein alcohol dehydrogenase-like"/>
    <property type="match status" value="1"/>
</dbReference>
<evidence type="ECO:0000256" key="1">
    <source>
        <dbReference type="ARBA" id="ARBA00022574"/>
    </source>
</evidence>
<reference evidence="6" key="1">
    <citation type="submission" date="2012-11" db="EMBL/GenBank/DDBJ databases">
        <authorList>
            <person name="Lucero-Rivera Y.E."/>
            <person name="Tovar-Ramirez D."/>
        </authorList>
    </citation>
    <scope>NUCLEOTIDE SEQUENCE [LARGE SCALE GENOMIC DNA]</scope>
    <source>
        <strain evidence="6">Araruama</strain>
    </source>
</reference>
<accession>A0A1V1NUQ0</accession>
<feature type="repeat" description="WD" evidence="3">
    <location>
        <begin position="306"/>
        <end position="337"/>
    </location>
</feature>
<feature type="repeat" description="WD" evidence="3">
    <location>
        <begin position="219"/>
        <end position="253"/>
    </location>
</feature>
<evidence type="ECO:0000313" key="6">
    <source>
        <dbReference type="Proteomes" id="UP000189670"/>
    </source>
</evidence>
<feature type="repeat" description="WD" evidence="3">
    <location>
        <begin position="254"/>
        <end position="295"/>
    </location>
</feature>
<comment type="caution">
    <text evidence="5">The sequence shown here is derived from an EMBL/GenBank/DDBJ whole genome shotgun (WGS) entry which is preliminary data.</text>
</comment>
<dbReference type="InterPro" id="IPR011047">
    <property type="entry name" value="Quinoprotein_ADH-like_sf"/>
</dbReference>
<dbReference type="InterPro" id="IPR015943">
    <property type="entry name" value="WD40/YVTN_repeat-like_dom_sf"/>
</dbReference>
<dbReference type="PROSITE" id="PS50294">
    <property type="entry name" value="WD_REPEATS_REGION"/>
    <property type="match status" value="4"/>
</dbReference>
<keyword evidence="1 3" id="KW-0853">WD repeat</keyword>
<name>A0A1V1NUQ0_9BACT</name>
<feature type="non-terminal residue" evidence="5">
    <location>
        <position position="1"/>
    </location>
</feature>
<dbReference type="CDD" id="cd00200">
    <property type="entry name" value="WD40"/>
    <property type="match status" value="1"/>
</dbReference>
<sequence>VGCRALQTEIAPPDYWVPENFPNTYVKCCIGVLQPEKPGEVVGSIALSKDGCILFNGLSDKNVCAWDLKNKSLLWKTKTSSAQNCDAQLSPNGNLLATASQDNNIYIWNTATGTELNRIEGHANLIWSLSFSPNGQHLASCSHGTIRIWDIKTGKELRQFIVKCFKFGHKETVMSISFNSDGTLLAAGLADSTICIFDVETGKELKRLLTNDDLSINNVLSVSFSPNGQLLASGSTDSIIRVWDLKKETELYRLKKHTRKVCSISFSSDGCRLSSISQDKTIRIWDTETGTELQRFSYPEKNGWRLAWAPSGAFLVSSNSNDTVRIWDTRTTEMQKSSSAPRSIKPERSRRKQPAHLLLLPKTWSILHRMNIDLPLSLIADINALLSNEQPDSLKPLSVHPIIRKLVTLRWPKPDRTALIALLLQGFDCGPEWRPPKDIDSFTLRNKLIDALSGESCPPESPNPPLEFLKVAANNLDNRMITLLRALGPKAVASNPGLPFLL</sequence>
<dbReference type="PANTHER" id="PTHR19879:SF9">
    <property type="entry name" value="TRANSCRIPTION INITIATION FACTOR TFIID SUBUNIT 5"/>
    <property type="match status" value="1"/>
</dbReference>
<dbReference type="AlphaFoldDB" id="A0A1V1NUQ0"/>
<feature type="non-terminal residue" evidence="5">
    <location>
        <position position="502"/>
    </location>
</feature>
<feature type="domain" description="EML-like second beta-propeller" evidence="4">
    <location>
        <begin position="126"/>
        <end position="302"/>
    </location>
</feature>
<dbReference type="Pfam" id="PF00400">
    <property type="entry name" value="WD40"/>
    <property type="match status" value="2"/>
</dbReference>
<keyword evidence="2" id="KW-0677">Repeat</keyword>
<feature type="repeat" description="WD" evidence="3">
    <location>
        <begin position="119"/>
        <end position="159"/>
    </location>
</feature>
<dbReference type="Pfam" id="PF23414">
    <property type="entry name" value="Beta-prop_EML_2"/>
    <property type="match status" value="1"/>
</dbReference>
<dbReference type="SMART" id="SM00320">
    <property type="entry name" value="WD40"/>
    <property type="match status" value="7"/>
</dbReference>
<dbReference type="PRINTS" id="PR00320">
    <property type="entry name" value="GPROTEINBRPT"/>
</dbReference>
<dbReference type="InterPro" id="IPR020472">
    <property type="entry name" value="WD40_PAC1"/>
</dbReference>
<evidence type="ECO:0000256" key="3">
    <source>
        <dbReference type="PROSITE-ProRule" id="PRU00221"/>
    </source>
</evidence>
<dbReference type="InterPro" id="IPR001680">
    <property type="entry name" value="WD40_rpt"/>
</dbReference>
<dbReference type="Proteomes" id="UP000189670">
    <property type="component" value="Unassembled WGS sequence"/>
</dbReference>
<evidence type="ECO:0000259" key="4">
    <source>
        <dbReference type="Pfam" id="PF23414"/>
    </source>
</evidence>
<dbReference type="PANTHER" id="PTHR19879">
    <property type="entry name" value="TRANSCRIPTION INITIATION FACTOR TFIID"/>
    <property type="match status" value="1"/>
</dbReference>
<organism evidence="5 6">
    <name type="scientific">Candidatus Magnetoglobus multicellularis str. Araruama</name>
    <dbReference type="NCBI Taxonomy" id="890399"/>
    <lineage>
        <taxon>Bacteria</taxon>
        <taxon>Pseudomonadati</taxon>
        <taxon>Thermodesulfobacteriota</taxon>
        <taxon>Desulfobacteria</taxon>
        <taxon>Desulfobacterales</taxon>
        <taxon>Desulfobacteraceae</taxon>
        <taxon>Candidatus Magnetoglobus</taxon>
    </lineage>
</organism>
<dbReference type="InterPro" id="IPR019775">
    <property type="entry name" value="WD40_repeat_CS"/>
</dbReference>
<evidence type="ECO:0000256" key="2">
    <source>
        <dbReference type="ARBA" id="ARBA00022737"/>
    </source>
</evidence>
<feature type="repeat" description="WD" evidence="3">
    <location>
        <begin position="89"/>
        <end position="118"/>
    </location>
</feature>
<dbReference type="InterPro" id="IPR055442">
    <property type="entry name" value="Beta-prop_EML-like_2nd"/>
</dbReference>
<dbReference type="Gene3D" id="2.130.10.10">
    <property type="entry name" value="YVTN repeat-like/Quinoprotein amine dehydrogenase"/>
    <property type="match status" value="3"/>
</dbReference>
<gene>
    <name evidence="5" type="ORF">OMM_12941</name>
</gene>